<dbReference type="AlphaFoldDB" id="A0A1G1YG16"/>
<dbReference type="GO" id="GO:0030170">
    <property type="term" value="F:pyridoxal phosphate binding"/>
    <property type="evidence" value="ECO:0007669"/>
    <property type="project" value="TreeGrafter"/>
</dbReference>
<evidence type="ECO:0000256" key="1">
    <source>
        <dbReference type="ARBA" id="ARBA00022898"/>
    </source>
</evidence>
<reference evidence="6 7" key="1">
    <citation type="journal article" date="2016" name="Nat. Commun.">
        <title>Thousands of microbial genomes shed light on interconnected biogeochemical processes in an aquifer system.</title>
        <authorList>
            <person name="Anantharaman K."/>
            <person name="Brown C.T."/>
            <person name="Hug L.A."/>
            <person name="Sharon I."/>
            <person name="Castelle C.J."/>
            <person name="Probst A.J."/>
            <person name="Thomas B.C."/>
            <person name="Singh A."/>
            <person name="Wilkins M.J."/>
            <person name="Karaoz U."/>
            <person name="Brodie E.L."/>
            <person name="Williams K.H."/>
            <person name="Hubbard S.S."/>
            <person name="Banfield J.F."/>
        </authorList>
    </citation>
    <scope>NUCLEOTIDE SEQUENCE [LARGE SCALE GENOMIC DNA]</scope>
</reference>
<evidence type="ECO:0000256" key="3">
    <source>
        <dbReference type="PIRSR" id="PIRSR000390-1"/>
    </source>
</evidence>
<proteinExistence type="inferred from homology"/>
<evidence type="ECO:0000256" key="4">
    <source>
        <dbReference type="PIRSR" id="PIRSR000390-2"/>
    </source>
</evidence>
<sequence>MKVPFVDLTTVTQQVKADYLSAVSALLDKNHFILTEEVAAFEQQWAATVGTKYCVAVSNGADALYLALQACGVGAGDEVITQGNAYNASVTAIMRTGAVPRFADVKADTLTLDVSRIEPLINEKTKAILPVHLYGQPNDLAAITALAQKHQLKVIEDCAQAHLATFEGKLVGGWGDAGAFSFYPTKNLGAFGDAGAVTTNDEKMYREILARRDLGQVQKNDHRYLGTNMRCDPVQAIALSLKLNYLRANTQARQAAALRYDELIAKISGTVITPVGRSPQAEHVYHLYAVQINGRERDAVMATLIEQGIQPAIHYPTVVCRQPFYHGPKDSCPVAEAAAKKILSLPLFVGITEAQQQSVVDALAAAVRTSSG</sequence>
<name>A0A1G1YG16_9BACT</name>
<comment type="caution">
    <text evidence="6">The sequence shown here is derived from an EMBL/GenBank/DDBJ whole genome shotgun (WGS) entry which is preliminary data.</text>
</comment>
<evidence type="ECO:0000313" key="7">
    <source>
        <dbReference type="Proteomes" id="UP000177310"/>
    </source>
</evidence>
<dbReference type="InterPro" id="IPR000653">
    <property type="entry name" value="DegT/StrS_aminotransferase"/>
</dbReference>
<dbReference type="GO" id="GO:0008483">
    <property type="term" value="F:transaminase activity"/>
    <property type="evidence" value="ECO:0007669"/>
    <property type="project" value="TreeGrafter"/>
</dbReference>
<comment type="similarity">
    <text evidence="2 5">Belongs to the DegT/DnrJ/EryC1 family.</text>
</comment>
<protein>
    <recommendedName>
        <fullName evidence="8">Erythromycin biosynthesis sensory transduction protein eryC1</fullName>
    </recommendedName>
</protein>
<dbReference type="EMBL" id="MHIL01000020">
    <property type="protein sequence ID" value="OGY51298.1"/>
    <property type="molecule type" value="Genomic_DNA"/>
</dbReference>
<organism evidence="6 7">
    <name type="scientific">Candidatus Buchananbacteria bacterium RIFCSPHIGHO2_02_FULL_56_16</name>
    <dbReference type="NCBI Taxonomy" id="1797542"/>
    <lineage>
        <taxon>Bacteria</taxon>
        <taxon>Candidatus Buchananiibacteriota</taxon>
    </lineage>
</organism>
<accession>A0A1G1YG16</accession>
<dbReference type="GO" id="GO:0000271">
    <property type="term" value="P:polysaccharide biosynthetic process"/>
    <property type="evidence" value="ECO:0007669"/>
    <property type="project" value="TreeGrafter"/>
</dbReference>
<evidence type="ECO:0000256" key="2">
    <source>
        <dbReference type="ARBA" id="ARBA00037999"/>
    </source>
</evidence>
<feature type="modified residue" description="N6-(pyridoxal phosphate)lysine" evidence="4">
    <location>
        <position position="186"/>
    </location>
</feature>
<keyword evidence="1 4" id="KW-0663">Pyridoxal phosphate</keyword>
<dbReference type="PANTHER" id="PTHR30244">
    <property type="entry name" value="TRANSAMINASE"/>
    <property type="match status" value="1"/>
</dbReference>
<dbReference type="PANTHER" id="PTHR30244:SF36">
    <property type="entry name" value="3-OXO-GLUCOSE-6-PHOSPHATE:GLUTAMATE AMINOTRANSFERASE"/>
    <property type="match status" value="1"/>
</dbReference>
<evidence type="ECO:0000256" key="5">
    <source>
        <dbReference type="RuleBase" id="RU004508"/>
    </source>
</evidence>
<dbReference type="Pfam" id="PF01041">
    <property type="entry name" value="DegT_DnrJ_EryC1"/>
    <property type="match status" value="1"/>
</dbReference>
<dbReference type="Gene3D" id="3.40.640.10">
    <property type="entry name" value="Type I PLP-dependent aspartate aminotransferase-like (Major domain)"/>
    <property type="match status" value="1"/>
</dbReference>
<dbReference type="InterPro" id="IPR015424">
    <property type="entry name" value="PyrdxlP-dep_Trfase"/>
</dbReference>
<dbReference type="InterPro" id="IPR015421">
    <property type="entry name" value="PyrdxlP-dep_Trfase_major"/>
</dbReference>
<dbReference type="InterPro" id="IPR015422">
    <property type="entry name" value="PyrdxlP-dep_Trfase_small"/>
</dbReference>
<dbReference type="PIRSF" id="PIRSF000390">
    <property type="entry name" value="PLP_StrS"/>
    <property type="match status" value="1"/>
</dbReference>
<dbReference type="Gene3D" id="3.90.1150.10">
    <property type="entry name" value="Aspartate Aminotransferase, domain 1"/>
    <property type="match status" value="1"/>
</dbReference>
<dbReference type="SUPFAM" id="SSF53383">
    <property type="entry name" value="PLP-dependent transferases"/>
    <property type="match status" value="1"/>
</dbReference>
<feature type="active site" description="Proton acceptor" evidence="3">
    <location>
        <position position="186"/>
    </location>
</feature>
<evidence type="ECO:0000313" key="6">
    <source>
        <dbReference type="EMBL" id="OGY51298.1"/>
    </source>
</evidence>
<evidence type="ECO:0008006" key="8">
    <source>
        <dbReference type="Google" id="ProtNLM"/>
    </source>
</evidence>
<gene>
    <name evidence="6" type="ORF">A3J59_02400</name>
</gene>
<dbReference type="STRING" id="1797542.A3J59_02400"/>
<dbReference type="Proteomes" id="UP000177310">
    <property type="component" value="Unassembled WGS sequence"/>
</dbReference>
<dbReference type="CDD" id="cd00616">
    <property type="entry name" value="AHBA_syn"/>
    <property type="match status" value="1"/>
</dbReference>